<reference evidence="3" key="1">
    <citation type="submission" date="2019-03" db="EMBL/GenBank/DDBJ databases">
        <title>Weissella sp. 26KH-42 Genome sequencing.</title>
        <authorList>
            <person name="Heo J."/>
            <person name="Kim S.-J."/>
            <person name="Kim J.-S."/>
            <person name="Hong S.-B."/>
            <person name="Kwon S.-W."/>
        </authorList>
    </citation>
    <scope>NUCLEOTIDE SEQUENCE [LARGE SCALE GENOMIC DNA]</scope>
    <source>
        <strain evidence="3">26KH-42</strain>
    </source>
</reference>
<keyword evidence="3" id="KW-1185">Reference proteome</keyword>
<name>A0A4P6YWE0_9LACO</name>
<dbReference type="CDD" id="cd18873">
    <property type="entry name" value="NUDIX_NadM_like"/>
    <property type="match status" value="1"/>
</dbReference>
<dbReference type="PANTHER" id="PTHR43736">
    <property type="entry name" value="ADP-RIBOSE PYROPHOSPHATASE"/>
    <property type="match status" value="1"/>
</dbReference>
<dbReference type="SUPFAM" id="SSF46785">
    <property type="entry name" value="Winged helix' DNA-binding domain"/>
    <property type="match status" value="1"/>
</dbReference>
<dbReference type="EMBL" id="CP037940">
    <property type="protein sequence ID" value="QBO37093.1"/>
    <property type="molecule type" value="Genomic_DNA"/>
</dbReference>
<dbReference type="InterPro" id="IPR000086">
    <property type="entry name" value="NUDIX_hydrolase_dom"/>
</dbReference>
<dbReference type="PANTHER" id="PTHR43736:SF4">
    <property type="entry name" value="SLR1690 PROTEIN"/>
    <property type="match status" value="1"/>
</dbReference>
<feature type="domain" description="Nudix hydrolase" evidence="1">
    <location>
        <begin position="36"/>
        <end position="171"/>
    </location>
</feature>
<dbReference type="Gene3D" id="1.10.10.10">
    <property type="entry name" value="Winged helix-like DNA-binding domain superfamily/Winged helix DNA-binding domain"/>
    <property type="match status" value="1"/>
</dbReference>
<dbReference type="InterPro" id="IPR054105">
    <property type="entry name" value="WHD_NrtR"/>
</dbReference>
<dbReference type="RefSeq" id="WP_133364170.1">
    <property type="nucleotide sequence ID" value="NZ_CP037940.1"/>
</dbReference>
<evidence type="ECO:0000313" key="3">
    <source>
        <dbReference type="Proteomes" id="UP000292886"/>
    </source>
</evidence>
<evidence type="ECO:0000313" key="2">
    <source>
        <dbReference type="EMBL" id="QBO37093.1"/>
    </source>
</evidence>
<evidence type="ECO:0000259" key="1">
    <source>
        <dbReference type="PROSITE" id="PS51462"/>
    </source>
</evidence>
<organism evidence="2 3">
    <name type="scientific">Periweissella cryptocerci</name>
    <dbReference type="NCBI Taxonomy" id="2506420"/>
    <lineage>
        <taxon>Bacteria</taxon>
        <taxon>Bacillati</taxon>
        <taxon>Bacillota</taxon>
        <taxon>Bacilli</taxon>
        <taxon>Lactobacillales</taxon>
        <taxon>Lactobacillaceae</taxon>
        <taxon>Periweissella</taxon>
    </lineage>
</organism>
<accession>A0A4P6YWE0</accession>
<dbReference type="PROSITE" id="PS51462">
    <property type="entry name" value="NUDIX"/>
    <property type="match status" value="1"/>
</dbReference>
<sequence>MNFSSKAAERQYYETEATEAEFLAWYAAYDLATYAKPSLAVDNVIFGYDADTEQVKVLLVRRKQHPFQGKWALPGAFVRPNEDTTQTTIRGVLGETGILLNEQHVEQLKTIGTPNRDPRGWIITVSHIAYLPTMQVVVARDDVVEARWFSFTKHGDEFTVAGIDLADLAFDHAEILQTAFQRVANRLSYAPTILQILGPTFSLPQAQNVYAQFLAKDFSGNLGSNFKTVYGKLFTETGLTVSTKGKGRPAKLYVLKD</sequence>
<dbReference type="InterPro" id="IPR036388">
    <property type="entry name" value="WH-like_DNA-bd_sf"/>
</dbReference>
<dbReference type="SUPFAM" id="SSF55811">
    <property type="entry name" value="Nudix"/>
    <property type="match status" value="1"/>
</dbReference>
<protein>
    <submittedName>
        <fullName evidence="2">NUDIX domain-containing protein</fullName>
    </submittedName>
</protein>
<dbReference type="OrthoDB" id="9786141at2"/>
<dbReference type="Gene3D" id="1.10.287.1030">
    <property type="entry name" value="Nudix-associated domain"/>
    <property type="match status" value="1"/>
</dbReference>
<dbReference type="AlphaFoldDB" id="A0A4P6YWE0"/>
<dbReference type="Pfam" id="PF00293">
    <property type="entry name" value="NUDIX"/>
    <property type="match status" value="1"/>
</dbReference>
<dbReference type="InterPro" id="IPR036390">
    <property type="entry name" value="WH_DNA-bd_sf"/>
</dbReference>
<dbReference type="Pfam" id="PF21906">
    <property type="entry name" value="WHD_NrtR"/>
    <property type="match status" value="1"/>
</dbReference>
<dbReference type="InterPro" id="IPR015797">
    <property type="entry name" value="NUDIX_hydrolase-like_dom_sf"/>
</dbReference>
<gene>
    <name evidence="2" type="ORF">EQG49_11825</name>
</gene>
<dbReference type="Gene3D" id="3.90.79.10">
    <property type="entry name" value="Nucleoside Triphosphate Pyrophosphohydrolase"/>
    <property type="match status" value="1"/>
</dbReference>
<dbReference type="Proteomes" id="UP000292886">
    <property type="component" value="Chromosome"/>
</dbReference>
<dbReference type="KEGG" id="wei:EQG49_11825"/>
<proteinExistence type="predicted"/>